<comment type="caution">
    <text evidence="1">The sequence shown here is derived from an EMBL/GenBank/DDBJ whole genome shotgun (WGS) entry which is preliminary data.</text>
</comment>
<reference evidence="1 2" key="1">
    <citation type="submission" date="2019-11" db="EMBL/GenBank/DDBJ databases">
        <title>Genome sequence of Deinococcus xianganensis Y35, AI-2 producing algicidal bacterium, isolated from lake water.</title>
        <authorList>
            <person name="Li Y."/>
        </authorList>
    </citation>
    <scope>NUCLEOTIDE SEQUENCE [LARGE SCALE GENOMIC DNA]</scope>
    <source>
        <strain evidence="1 2">Y35</strain>
    </source>
</reference>
<dbReference type="AlphaFoldDB" id="A0A6I4YN68"/>
<name>A0A6I4YN68_9DEIO</name>
<sequence length="114" mass="12850">MSDEQRNPFLDALQSLFEQSGHSPADAHRLALETMDRQRTVSPGVSFGGLHAERIGQLWEQAQRTGTRQLVLEITAEGDVRDEYHGQVSVRVIGAVRWEEHERAEQEAGARLMN</sequence>
<dbReference type="Proteomes" id="UP000430519">
    <property type="component" value="Unassembled WGS sequence"/>
</dbReference>
<organism evidence="1 2">
    <name type="scientific">Deinococcus xianganensis</name>
    <dbReference type="NCBI Taxonomy" id="1507289"/>
    <lineage>
        <taxon>Bacteria</taxon>
        <taxon>Thermotogati</taxon>
        <taxon>Deinococcota</taxon>
        <taxon>Deinococci</taxon>
        <taxon>Deinococcales</taxon>
        <taxon>Deinococcaceae</taxon>
        <taxon>Deinococcus</taxon>
    </lineage>
</organism>
<evidence type="ECO:0000313" key="2">
    <source>
        <dbReference type="Proteomes" id="UP000430519"/>
    </source>
</evidence>
<dbReference type="RefSeq" id="WP_160982515.1">
    <property type="nucleotide sequence ID" value="NZ_WVHK01000153.1"/>
</dbReference>
<proteinExistence type="predicted"/>
<protein>
    <submittedName>
        <fullName evidence="1">Uncharacterized protein</fullName>
    </submittedName>
</protein>
<keyword evidence="2" id="KW-1185">Reference proteome</keyword>
<gene>
    <name evidence="1" type="ORF">GLX28_20165</name>
</gene>
<accession>A0A6I4YN68</accession>
<evidence type="ECO:0000313" key="1">
    <source>
        <dbReference type="EMBL" id="MXV21940.1"/>
    </source>
</evidence>
<dbReference type="EMBL" id="WVHK01000153">
    <property type="protein sequence ID" value="MXV21940.1"/>
    <property type="molecule type" value="Genomic_DNA"/>
</dbReference>